<evidence type="ECO:0000313" key="2">
    <source>
        <dbReference type="Proteomes" id="UP000799302"/>
    </source>
</evidence>
<keyword evidence="2" id="KW-1185">Reference proteome</keyword>
<name>A0A6A6U6R1_9PEZI</name>
<dbReference type="EMBL" id="MU004237">
    <property type="protein sequence ID" value="KAF2667630.1"/>
    <property type="molecule type" value="Genomic_DNA"/>
</dbReference>
<protein>
    <submittedName>
        <fullName evidence="1">Uncharacterized protein</fullName>
    </submittedName>
</protein>
<organism evidence="1 2">
    <name type="scientific">Microthyrium microscopicum</name>
    <dbReference type="NCBI Taxonomy" id="703497"/>
    <lineage>
        <taxon>Eukaryota</taxon>
        <taxon>Fungi</taxon>
        <taxon>Dikarya</taxon>
        <taxon>Ascomycota</taxon>
        <taxon>Pezizomycotina</taxon>
        <taxon>Dothideomycetes</taxon>
        <taxon>Dothideomycetes incertae sedis</taxon>
        <taxon>Microthyriales</taxon>
        <taxon>Microthyriaceae</taxon>
        <taxon>Microthyrium</taxon>
    </lineage>
</organism>
<gene>
    <name evidence="1" type="ORF">BT63DRAFT_296734</name>
</gene>
<dbReference type="AlphaFoldDB" id="A0A6A6U6R1"/>
<reference evidence="1" key="1">
    <citation type="journal article" date="2020" name="Stud. Mycol.">
        <title>101 Dothideomycetes genomes: a test case for predicting lifestyles and emergence of pathogens.</title>
        <authorList>
            <person name="Haridas S."/>
            <person name="Albert R."/>
            <person name="Binder M."/>
            <person name="Bloem J."/>
            <person name="Labutti K."/>
            <person name="Salamov A."/>
            <person name="Andreopoulos B."/>
            <person name="Baker S."/>
            <person name="Barry K."/>
            <person name="Bills G."/>
            <person name="Bluhm B."/>
            <person name="Cannon C."/>
            <person name="Castanera R."/>
            <person name="Culley D."/>
            <person name="Daum C."/>
            <person name="Ezra D."/>
            <person name="Gonzalez J."/>
            <person name="Henrissat B."/>
            <person name="Kuo A."/>
            <person name="Liang C."/>
            <person name="Lipzen A."/>
            <person name="Lutzoni F."/>
            <person name="Magnuson J."/>
            <person name="Mondo S."/>
            <person name="Nolan M."/>
            <person name="Ohm R."/>
            <person name="Pangilinan J."/>
            <person name="Park H.-J."/>
            <person name="Ramirez L."/>
            <person name="Alfaro M."/>
            <person name="Sun H."/>
            <person name="Tritt A."/>
            <person name="Yoshinaga Y."/>
            <person name="Zwiers L.-H."/>
            <person name="Turgeon B."/>
            <person name="Goodwin S."/>
            <person name="Spatafora J."/>
            <person name="Crous P."/>
            <person name="Grigoriev I."/>
        </authorList>
    </citation>
    <scope>NUCLEOTIDE SEQUENCE</scope>
    <source>
        <strain evidence="1">CBS 115976</strain>
    </source>
</reference>
<dbReference type="Proteomes" id="UP000799302">
    <property type="component" value="Unassembled WGS sequence"/>
</dbReference>
<evidence type="ECO:0000313" key="1">
    <source>
        <dbReference type="EMBL" id="KAF2667630.1"/>
    </source>
</evidence>
<accession>A0A6A6U6R1</accession>
<proteinExistence type="predicted"/>
<sequence length="167" mass="18165">MAVLVWTPHASPATEADLTGPAEVSTLAQCDFSCSNRRPHIVCSLGFLHQNVISEPTESKSRWRSDSGFCLSRTVSSQFQALAVLHSADSFIVSFLVFSRCSSELTKDSRLRFVVDLIRSPPQVAAKLPLPETATGIRLWVAPAPNLRPSCISRSIFGKESSTTTSV</sequence>